<feature type="domain" description="Histidine kinase" evidence="3">
    <location>
        <begin position="409"/>
        <end position="682"/>
    </location>
</feature>
<dbReference type="InterPro" id="IPR036890">
    <property type="entry name" value="HATPase_C_sf"/>
</dbReference>
<dbReference type="PANTHER" id="PTHR43719:SF30">
    <property type="entry name" value="TWO-COMPONENT SYSTEM RESPONSE REGULATOR"/>
    <property type="match status" value="1"/>
</dbReference>
<dbReference type="InterPro" id="IPR004358">
    <property type="entry name" value="Sig_transdc_His_kin-like_C"/>
</dbReference>
<dbReference type="InterPro" id="IPR036097">
    <property type="entry name" value="HisK_dim/P_sf"/>
</dbReference>
<dbReference type="AlphaFoldDB" id="A0A6A6RFY4"/>
<dbReference type="Gene3D" id="3.40.50.2300">
    <property type="match status" value="1"/>
</dbReference>
<dbReference type="Gene3D" id="3.30.450.20">
    <property type="entry name" value="PAS domain"/>
    <property type="match status" value="1"/>
</dbReference>
<name>A0A6A6RFY4_9PEZI</name>
<sequence length="900" mass="100915">MPIMDEHGYIAGFYEPIMETTKHKLLERRVNSLMEVGAQTAKARDIKTYWNYVLETLTANDKDVPFALLYSVQEDDRFNDTASVSTTSTQPPKRCLLKGAIGVETGHPIAPSEIDLTDVSKLFVPQLHRVAKSRKTMLMNISVDHSELLEGIAWRGYGDPCSELIITPILPTRNSEHVLGFVILGLNPRRPYDEDYENFIGVMSRLLATSLASVVLFEEEIRQREEKIEETTKTQHLLAERLLQSQREVEIREQKFQRFAERADVAIFICLPTGKYTYRNQRWFDIFSTAVQYEDVTEAWSHIVTPEDLKLCESIFARLVTQQAAQTFELKTKMHWKPPKVTSPQSQTQTHFVWILCSAWPEIGPDGEVIEIVGCVTDISRQKWAEGIQKIRSENALESKRQLETFIDTTSHEMRNPLSAVMQCADGIITSYSGAKRTSSSDPPTAYSGLIDTGLDAAQTIIQCAQHMKRIVDDILTISKLDAGLLVITPVAAQPETVVAHAVRMFESEARAADIEMNLVVEDSYRELAVSWVNLDPTRLLQVLINLITNSIKFTRLETTRSISVRLAASSERPEISQDGIKYVRTKAADENSELIEDWMRGNNVFVQFSVQDTGRGLNEDEKALLFARFSQASPKTHIHYGGSGLGLFISRKLAEMQGGAIGFDSTEKKGSTFSFYIKARRSRPPSTARRGSMAFLDGQRVSQSSTTGHDTRPNLIRQASGLTNSPEAISEEAIKPPEATSQLPLQQAPRVHKAPEALHVLVVEDNLVNQRVLAKQLRNLGCIVDVANHGAEALDFLRKTVHWNSTDSAVVDDGQELSVILMDWEMPVMNGLTAVRKIREYQQEGMLKGHVPVIACTANVRQQQISEAMDAGMDDVVSKPFRVPELLERIRTLIESLPP</sequence>
<dbReference type="Pfam" id="PF00072">
    <property type="entry name" value="Response_reg"/>
    <property type="match status" value="1"/>
</dbReference>
<dbReference type="InterPro" id="IPR011006">
    <property type="entry name" value="CheY-like_superfamily"/>
</dbReference>
<dbReference type="InterPro" id="IPR035965">
    <property type="entry name" value="PAS-like_dom_sf"/>
</dbReference>
<feature type="domain" description="Response regulatory" evidence="4">
    <location>
        <begin position="760"/>
        <end position="895"/>
    </location>
</feature>
<reference evidence="5" key="1">
    <citation type="journal article" date="2020" name="Stud. Mycol.">
        <title>101 Dothideomycetes genomes: a test case for predicting lifestyles and emergence of pathogens.</title>
        <authorList>
            <person name="Haridas S."/>
            <person name="Albert R."/>
            <person name="Binder M."/>
            <person name="Bloem J."/>
            <person name="Labutti K."/>
            <person name="Salamov A."/>
            <person name="Andreopoulos B."/>
            <person name="Baker S."/>
            <person name="Barry K."/>
            <person name="Bills G."/>
            <person name="Bluhm B."/>
            <person name="Cannon C."/>
            <person name="Castanera R."/>
            <person name="Culley D."/>
            <person name="Daum C."/>
            <person name="Ezra D."/>
            <person name="Gonzalez J."/>
            <person name="Henrissat B."/>
            <person name="Kuo A."/>
            <person name="Liang C."/>
            <person name="Lipzen A."/>
            <person name="Lutzoni F."/>
            <person name="Magnuson J."/>
            <person name="Mondo S."/>
            <person name="Nolan M."/>
            <person name="Ohm R."/>
            <person name="Pangilinan J."/>
            <person name="Park H.-J."/>
            <person name="Ramirez L."/>
            <person name="Alfaro M."/>
            <person name="Sun H."/>
            <person name="Tritt A."/>
            <person name="Yoshinaga Y."/>
            <person name="Zwiers L.-H."/>
            <person name="Turgeon B."/>
            <person name="Goodwin S."/>
            <person name="Spatafora J."/>
            <person name="Crous P."/>
            <person name="Grigoriev I."/>
        </authorList>
    </citation>
    <scope>NUCLEOTIDE SEQUENCE</scope>
    <source>
        <strain evidence="5">CBS 269.34</strain>
    </source>
</reference>
<evidence type="ECO:0000259" key="3">
    <source>
        <dbReference type="PROSITE" id="PS50109"/>
    </source>
</evidence>
<dbReference type="SMART" id="SM00388">
    <property type="entry name" value="HisKA"/>
    <property type="match status" value="1"/>
</dbReference>
<dbReference type="SUPFAM" id="SSF55785">
    <property type="entry name" value="PYP-like sensor domain (PAS domain)"/>
    <property type="match status" value="1"/>
</dbReference>
<dbReference type="InterPro" id="IPR001789">
    <property type="entry name" value="Sig_transdc_resp-reg_receiver"/>
</dbReference>
<organism evidence="5 6">
    <name type="scientific">Lophium mytilinum</name>
    <dbReference type="NCBI Taxonomy" id="390894"/>
    <lineage>
        <taxon>Eukaryota</taxon>
        <taxon>Fungi</taxon>
        <taxon>Dikarya</taxon>
        <taxon>Ascomycota</taxon>
        <taxon>Pezizomycotina</taxon>
        <taxon>Dothideomycetes</taxon>
        <taxon>Pleosporomycetidae</taxon>
        <taxon>Mytilinidiales</taxon>
        <taxon>Mytilinidiaceae</taxon>
        <taxon>Lophium</taxon>
    </lineage>
</organism>
<dbReference type="CDD" id="cd17546">
    <property type="entry name" value="REC_hyHK_CKI1_RcsC-like"/>
    <property type="match status" value="1"/>
</dbReference>
<dbReference type="Pfam" id="PF02518">
    <property type="entry name" value="HATPase_c"/>
    <property type="match status" value="1"/>
</dbReference>
<dbReference type="SMART" id="SM00387">
    <property type="entry name" value="HATPase_c"/>
    <property type="match status" value="1"/>
</dbReference>
<evidence type="ECO:0000256" key="2">
    <source>
        <dbReference type="PROSITE-ProRule" id="PRU00169"/>
    </source>
</evidence>
<dbReference type="SMART" id="SM00448">
    <property type="entry name" value="REC"/>
    <property type="match status" value="1"/>
</dbReference>
<dbReference type="Pfam" id="PF00512">
    <property type="entry name" value="HisKA"/>
    <property type="match status" value="1"/>
</dbReference>
<dbReference type="PROSITE" id="PS50110">
    <property type="entry name" value="RESPONSE_REGULATORY"/>
    <property type="match status" value="1"/>
</dbReference>
<dbReference type="CDD" id="cd00082">
    <property type="entry name" value="HisKA"/>
    <property type="match status" value="1"/>
</dbReference>
<dbReference type="InterPro" id="IPR050956">
    <property type="entry name" value="2C_system_His_kinase"/>
</dbReference>
<dbReference type="Gene3D" id="3.30.565.10">
    <property type="entry name" value="Histidine kinase-like ATPase, C-terminal domain"/>
    <property type="match status" value="1"/>
</dbReference>
<dbReference type="PROSITE" id="PS50109">
    <property type="entry name" value="HIS_KIN"/>
    <property type="match status" value="1"/>
</dbReference>
<feature type="modified residue" description="4-aspartylphosphate" evidence="2">
    <location>
        <position position="824"/>
    </location>
</feature>
<dbReference type="SUPFAM" id="SSF47384">
    <property type="entry name" value="Homodimeric domain of signal transducing histidine kinase"/>
    <property type="match status" value="1"/>
</dbReference>
<dbReference type="InterPro" id="IPR003661">
    <property type="entry name" value="HisK_dim/P_dom"/>
</dbReference>
<keyword evidence="6" id="KW-1185">Reference proteome</keyword>
<dbReference type="Gene3D" id="1.10.287.130">
    <property type="match status" value="1"/>
</dbReference>
<gene>
    <name evidence="5" type="ORF">BU16DRAFT_16651</name>
</gene>
<dbReference type="PRINTS" id="PR00344">
    <property type="entry name" value="BCTRLSENSOR"/>
</dbReference>
<dbReference type="EMBL" id="MU004181">
    <property type="protein sequence ID" value="KAF2502660.1"/>
    <property type="molecule type" value="Genomic_DNA"/>
</dbReference>
<keyword evidence="1 2" id="KW-0597">Phosphoprotein</keyword>
<dbReference type="InterPro" id="IPR005467">
    <property type="entry name" value="His_kinase_dom"/>
</dbReference>
<evidence type="ECO:0000313" key="6">
    <source>
        <dbReference type="Proteomes" id="UP000799750"/>
    </source>
</evidence>
<evidence type="ECO:0000256" key="1">
    <source>
        <dbReference type="ARBA" id="ARBA00022553"/>
    </source>
</evidence>
<dbReference type="SUPFAM" id="SSF55874">
    <property type="entry name" value="ATPase domain of HSP90 chaperone/DNA topoisomerase II/histidine kinase"/>
    <property type="match status" value="1"/>
</dbReference>
<proteinExistence type="predicted"/>
<dbReference type="PANTHER" id="PTHR43719">
    <property type="entry name" value="TWO-COMPONENT HISTIDINE KINASE"/>
    <property type="match status" value="1"/>
</dbReference>
<dbReference type="InterPro" id="IPR003594">
    <property type="entry name" value="HATPase_dom"/>
</dbReference>
<protein>
    <submittedName>
        <fullName evidence="5">Uncharacterized protein</fullName>
    </submittedName>
</protein>
<dbReference type="SUPFAM" id="SSF52172">
    <property type="entry name" value="CheY-like"/>
    <property type="match status" value="1"/>
</dbReference>
<evidence type="ECO:0000313" key="5">
    <source>
        <dbReference type="EMBL" id="KAF2502660.1"/>
    </source>
</evidence>
<dbReference type="OrthoDB" id="60033at2759"/>
<dbReference type="Proteomes" id="UP000799750">
    <property type="component" value="Unassembled WGS sequence"/>
</dbReference>
<dbReference type="GO" id="GO:0000155">
    <property type="term" value="F:phosphorelay sensor kinase activity"/>
    <property type="evidence" value="ECO:0007669"/>
    <property type="project" value="InterPro"/>
</dbReference>
<evidence type="ECO:0000259" key="4">
    <source>
        <dbReference type="PROSITE" id="PS50110"/>
    </source>
</evidence>
<accession>A0A6A6RFY4</accession>